<dbReference type="GO" id="GO:0004650">
    <property type="term" value="F:polygalacturonase activity"/>
    <property type="evidence" value="ECO:0007669"/>
    <property type="project" value="InterPro"/>
</dbReference>
<organism evidence="5 6">
    <name type="scientific">Paenibacillus phyllosphaerae</name>
    <dbReference type="NCBI Taxonomy" id="274593"/>
    <lineage>
        <taxon>Bacteria</taxon>
        <taxon>Bacillati</taxon>
        <taxon>Bacillota</taxon>
        <taxon>Bacilli</taxon>
        <taxon>Bacillales</taxon>
        <taxon>Paenibacillaceae</taxon>
        <taxon>Paenibacillus</taxon>
    </lineage>
</organism>
<dbReference type="PANTHER" id="PTHR31339:SF9">
    <property type="entry name" value="PLASMIN AND FIBRONECTIN-BINDING PROTEIN A"/>
    <property type="match status" value="1"/>
</dbReference>
<evidence type="ECO:0000256" key="3">
    <source>
        <dbReference type="ARBA" id="ARBA00023295"/>
    </source>
</evidence>
<evidence type="ECO:0000256" key="4">
    <source>
        <dbReference type="RuleBase" id="RU361169"/>
    </source>
</evidence>
<name>A0A7W5B2Q7_9BACL</name>
<dbReference type="InterPro" id="IPR000743">
    <property type="entry name" value="Glyco_hydro_28"/>
</dbReference>
<proteinExistence type="inferred from homology"/>
<dbReference type="GO" id="GO:0005975">
    <property type="term" value="P:carbohydrate metabolic process"/>
    <property type="evidence" value="ECO:0007669"/>
    <property type="project" value="InterPro"/>
</dbReference>
<dbReference type="InterPro" id="IPR051801">
    <property type="entry name" value="GH28_Enzymes"/>
</dbReference>
<dbReference type="InterPro" id="IPR006626">
    <property type="entry name" value="PbH1"/>
</dbReference>
<protein>
    <submittedName>
        <fullName evidence="5">Polygalacturonase</fullName>
    </submittedName>
</protein>
<dbReference type="SMART" id="SM00710">
    <property type="entry name" value="PbH1"/>
    <property type="match status" value="5"/>
</dbReference>
<evidence type="ECO:0000313" key="5">
    <source>
        <dbReference type="EMBL" id="MBB3113359.1"/>
    </source>
</evidence>
<dbReference type="PROSITE" id="PS00502">
    <property type="entry name" value="POLYGALACTURONASE"/>
    <property type="match status" value="1"/>
</dbReference>
<evidence type="ECO:0000256" key="1">
    <source>
        <dbReference type="ARBA" id="ARBA00008834"/>
    </source>
</evidence>
<comment type="similarity">
    <text evidence="1 4">Belongs to the glycosyl hydrolase 28 family.</text>
</comment>
<evidence type="ECO:0000256" key="2">
    <source>
        <dbReference type="ARBA" id="ARBA00022801"/>
    </source>
</evidence>
<evidence type="ECO:0000313" key="6">
    <source>
        <dbReference type="Proteomes" id="UP000570361"/>
    </source>
</evidence>
<keyword evidence="3 4" id="KW-0326">Glycosidase</keyword>
<gene>
    <name evidence="5" type="ORF">FHS18_005471</name>
</gene>
<dbReference type="InterPro" id="IPR012334">
    <property type="entry name" value="Pectin_lyas_fold"/>
</dbReference>
<dbReference type="Gene3D" id="2.160.20.10">
    <property type="entry name" value="Single-stranded right-handed beta-helix, Pectin lyase-like"/>
    <property type="match status" value="1"/>
</dbReference>
<sequence>MIAQQATYPTPELPVIPDRTFHLHAFVPAPDPLALCTEALQQAIDTCSEAGGGTVVIPPGIWRSGPLRLRSRLRLHAEEGALILFEPEPELYPLTESQYEGETAIRCQAPLDGEDLEDIAFTGGGVYDGGGQGWRPVKRFKLTVNQWSELVKSGGVLNEAGDMWWPSTEAMNGEALVRSLREQGVNEPDVYLPARTFLRPALLSIRGSKRVRLEGPTFQNSPAWCLHLHSCEQVTVRNLNVRNPWYSQNGDGLDLDSCRHALVEHSTFDVGDDAICLKSGKDEEGRRRALPTEYVTIRHCTVYHGHGGIVIGSEMSGGVRAVRASDCQFMNTDIGLRFKSARGRGGIVEDIVMERIRMHGIQREAVSFHLFYAGVEGSEGYEEAKHAVSEETPVFRDITLRDLSCVGAETALLINGLPELPLSRLTVDGFEAETVRGVVGRNADQLKLARLKLRTAVLPEVQLTHCTLAEMIEPEDRRE</sequence>
<dbReference type="InterPro" id="IPR011050">
    <property type="entry name" value="Pectin_lyase_fold/virulence"/>
</dbReference>
<keyword evidence="2 4" id="KW-0378">Hydrolase</keyword>
<reference evidence="5 6" key="1">
    <citation type="submission" date="2020-08" db="EMBL/GenBank/DDBJ databases">
        <title>Genomic Encyclopedia of Type Strains, Phase III (KMG-III): the genomes of soil and plant-associated and newly described type strains.</title>
        <authorList>
            <person name="Whitman W."/>
        </authorList>
    </citation>
    <scope>NUCLEOTIDE SEQUENCE [LARGE SCALE GENOMIC DNA]</scope>
    <source>
        <strain evidence="5 6">CECT 5862</strain>
    </source>
</reference>
<accession>A0A7W5B2Q7</accession>
<dbReference type="SUPFAM" id="SSF51126">
    <property type="entry name" value="Pectin lyase-like"/>
    <property type="match status" value="1"/>
</dbReference>
<dbReference type="RefSeq" id="WP_183603447.1">
    <property type="nucleotide sequence ID" value="NZ_JACHXK010000018.1"/>
</dbReference>
<dbReference type="Proteomes" id="UP000570361">
    <property type="component" value="Unassembled WGS sequence"/>
</dbReference>
<comment type="caution">
    <text evidence="5">The sequence shown here is derived from an EMBL/GenBank/DDBJ whole genome shotgun (WGS) entry which is preliminary data.</text>
</comment>
<dbReference type="EMBL" id="JACHXK010000018">
    <property type="protein sequence ID" value="MBB3113359.1"/>
    <property type="molecule type" value="Genomic_DNA"/>
</dbReference>
<dbReference type="PANTHER" id="PTHR31339">
    <property type="entry name" value="PECTIN LYASE-RELATED"/>
    <property type="match status" value="1"/>
</dbReference>
<dbReference type="Pfam" id="PF00295">
    <property type="entry name" value="Glyco_hydro_28"/>
    <property type="match status" value="1"/>
</dbReference>
<keyword evidence="6" id="KW-1185">Reference proteome</keyword>
<dbReference type="AlphaFoldDB" id="A0A7W5B2Q7"/>